<reference evidence="1" key="2">
    <citation type="journal article" date="2021" name="PeerJ">
        <title>Extensive microbial diversity within the chicken gut microbiome revealed by metagenomics and culture.</title>
        <authorList>
            <person name="Gilroy R."/>
            <person name="Ravi A."/>
            <person name="Getino M."/>
            <person name="Pursley I."/>
            <person name="Horton D.L."/>
            <person name="Alikhan N.F."/>
            <person name="Baker D."/>
            <person name="Gharbi K."/>
            <person name="Hall N."/>
            <person name="Watson M."/>
            <person name="Adriaenssens E.M."/>
            <person name="Foster-Nyarko E."/>
            <person name="Jarju S."/>
            <person name="Secka A."/>
            <person name="Antonio M."/>
            <person name="Oren A."/>
            <person name="Chaudhuri R.R."/>
            <person name="La Ragione R."/>
            <person name="Hildebrand F."/>
            <person name="Pallen M.J."/>
        </authorList>
    </citation>
    <scope>NUCLEOTIDE SEQUENCE</scope>
    <source>
        <strain evidence="1">CHK199-13235</strain>
    </source>
</reference>
<dbReference type="InterPro" id="IPR025346">
    <property type="entry name" value="DUF4250"/>
</dbReference>
<dbReference type="Proteomes" id="UP000824002">
    <property type="component" value="Unassembled WGS sequence"/>
</dbReference>
<evidence type="ECO:0000313" key="1">
    <source>
        <dbReference type="EMBL" id="HIS75741.1"/>
    </source>
</evidence>
<proteinExistence type="predicted"/>
<dbReference type="Pfam" id="PF14056">
    <property type="entry name" value="DUF4250"/>
    <property type="match status" value="1"/>
</dbReference>
<dbReference type="AlphaFoldDB" id="A0A9D1JZ07"/>
<protein>
    <submittedName>
        <fullName evidence="1">DUF4250 domain-containing protein</fullName>
    </submittedName>
</protein>
<organism evidence="1 2">
    <name type="scientific">Candidatus Merdivicinus excrementipullorum</name>
    <dbReference type="NCBI Taxonomy" id="2840867"/>
    <lineage>
        <taxon>Bacteria</taxon>
        <taxon>Bacillati</taxon>
        <taxon>Bacillota</taxon>
        <taxon>Clostridia</taxon>
        <taxon>Eubacteriales</taxon>
        <taxon>Oscillospiraceae</taxon>
        <taxon>Oscillospiraceae incertae sedis</taxon>
        <taxon>Candidatus Merdivicinus</taxon>
    </lineage>
</organism>
<accession>A0A9D1JZ07</accession>
<comment type="caution">
    <text evidence="1">The sequence shown here is derived from an EMBL/GenBank/DDBJ whole genome shotgun (WGS) entry which is preliminary data.</text>
</comment>
<name>A0A9D1JZ07_9FIRM</name>
<dbReference type="EMBL" id="DVJP01000023">
    <property type="protein sequence ID" value="HIS75741.1"/>
    <property type="molecule type" value="Genomic_DNA"/>
</dbReference>
<gene>
    <name evidence="1" type="ORF">IAB51_02925</name>
</gene>
<sequence length="58" mass="6869">MSIPQDPIMLMSYLNTQLRDFYPSLEELCKSLDLEQEPLEQKLSEAGFQYDPARNQFR</sequence>
<evidence type="ECO:0000313" key="2">
    <source>
        <dbReference type="Proteomes" id="UP000824002"/>
    </source>
</evidence>
<reference evidence="1" key="1">
    <citation type="submission" date="2020-10" db="EMBL/GenBank/DDBJ databases">
        <authorList>
            <person name="Gilroy R."/>
        </authorList>
    </citation>
    <scope>NUCLEOTIDE SEQUENCE</scope>
    <source>
        <strain evidence="1">CHK199-13235</strain>
    </source>
</reference>